<protein>
    <submittedName>
        <fullName evidence="2">MOSC domain-containing protein</fullName>
    </submittedName>
</protein>
<dbReference type="SUPFAM" id="SSF50800">
    <property type="entry name" value="PK beta-barrel domain-like"/>
    <property type="match status" value="1"/>
</dbReference>
<evidence type="ECO:0000313" key="2">
    <source>
        <dbReference type="EMBL" id="PZF85971.1"/>
    </source>
</evidence>
<dbReference type="PANTHER" id="PTHR14237:SF19">
    <property type="entry name" value="MITOCHONDRIAL AMIDOXIME REDUCING COMPONENT 1"/>
    <property type="match status" value="1"/>
</dbReference>
<feature type="domain" description="MOSC" evidence="1">
    <location>
        <begin position="101"/>
        <end position="258"/>
    </location>
</feature>
<dbReference type="Pfam" id="PF03473">
    <property type="entry name" value="MOSC"/>
    <property type="match status" value="1"/>
</dbReference>
<comment type="caution">
    <text evidence="2">The sequence shown here is derived from an EMBL/GenBank/DDBJ whole genome shotgun (WGS) entry which is preliminary data.</text>
</comment>
<organism evidence="2 3">
    <name type="scientific">Jiangella anatolica</name>
    <dbReference type="NCBI Taxonomy" id="2670374"/>
    <lineage>
        <taxon>Bacteria</taxon>
        <taxon>Bacillati</taxon>
        <taxon>Actinomycetota</taxon>
        <taxon>Actinomycetes</taxon>
        <taxon>Jiangellales</taxon>
        <taxon>Jiangellaceae</taxon>
        <taxon>Jiangella</taxon>
    </lineage>
</organism>
<dbReference type="GO" id="GO:0030151">
    <property type="term" value="F:molybdenum ion binding"/>
    <property type="evidence" value="ECO:0007669"/>
    <property type="project" value="InterPro"/>
</dbReference>
<reference evidence="2 3" key="1">
    <citation type="submission" date="2018-01" db="EMBL/GenBank/DDBJ databases">
        <title>Draft genome sequence of Jiangella sp. GTF31.</title>
        <authorList>
            <person name="Sahin N."/>
            <person name="Ay H."/>
            <person name="Saygin H."/>
        </authorList>
    </citation>
    <scope>NUCLEOTIDE SEQUENCE [LARGE SCALE GENOMIC DNA]</scope>
    <source>
        <strain evidence="2 3">GTF31</strain>
    </source>
</reference>
<dbReference type="EMBL" id="POTW01000005">
    <property type="protein sequence ID" value="PZF85971.1"/>
    <property type="molecule type" value="Genomic_DNA"/>
</dbReference>
<dbReference type="InterPro" id="IPR005302">
    <property type="entry name" value="MoCF_Sase_C"/>
</dbReference>
<dbReference type="PROSITE" id="PS51340">
    <property type="entry name" value="MOSC"/>
    <property type="match status" value="1"/>
</dbReference>
<proteinExistence type="predicted"/>
<dbReference type="AlphaFoldDB" id="A0A2W2BEB9"/>
<gene>
    <name evidence="2" type="ORF">C1I92_03430</name>
</gene>
<dbReference type="GO" id="GO:0003824">
    <property type="term" value="F:catalytic activity"/>
    <property type="evidence" value="ECO:0007669"/>
    <property type="project" value="InterPro"/>
</dbReference>
<keyword evidence="3" id="KW-1185">Reference proteome</keyword>
<dbReference type="SUPFAM" id="SSF141673">
    <property type="entry name" value="MOSC N-terminal domain-like"/>
    <property type="match status" value="1"/>
</dbReference>
<evidence type="ECO:0000259" key="1">
    <source>
        <dbReference type="PROSITE" id="PS51340"/>
    </source>
</evidence>
<dbReference type="InterPro" id="IPR011037">
    <property type="entry name" value="Pyrv_Knase-like_insert_dom_sf"/>
</dbReference>
<name>A0A2W2BEB9_9ACTN</name>
<dbReference type="InterPro" id="IPR005303">
    <property type="entry name" value="MOCOS_middle"/>
</dbReference>
<accession>A0A2W2BEB9</accession>
<dbReference type="GO" id="GO:0030170">
    <property type="term" value="F:pyridoxal phosphate binding"/>
    <property type="evidence" value="ECO:0007669"/>
    <property type="project" value="InterPro"/>
</dbReference>
<sequence>MALTDAAVEPWGLADDRRWMVVDESGYVVTARVRPALLGVTVTPLGRGRIRLEGPHAAAMDVDAAESRQYVPVQIWKNTLDAVHPSAAADAWFGKLLDEDVRLVWLDDPTRRPVNPAYGLPADRVTFADAFPLLVTSTGSLDRLNDWVVEEALLRGEEPPAAPLPMRRFRPSVVVDGAVPFAEDTWCRLRIGEVPFRAVMLCGRCVLTTVDPDTQVRGKEPLRTLARHRRWDGQVWFGMNLVPDGTGRIAVGDEVEVTAG</sequence>
<dbReference type="Proteomes" id="UP000248764">
    <property type="component" value="Unassembled WGS sequence"/>
</dbReference>
<dbReference type="Pfam" id="PF03476">
    <property type="entry name" value="MOSC_N"/>
    <property type="match status" value="1"/>
</dbReference>
<evidence type="ECO:0000313" key="3">
    <source>
        <dbReference type="Proteomes" id="UP000248764"/>
    </source>
</evidence>
<dbReference type="PANTHER" id="PTHR14237">
    <property type="entry name" value="MOLYBDOPTERIN COFACTOR SULFURASE MOSC"/>
    <property type="match status" value="1"/>
</dbReference>